<evidence type="ECO:0000313" key="2">
    <source>
        <dbReference type="EMBL" id="KAA2285762.1"/>
    </source>
</evidence>
<reference evidence="2 3" key="1">
    <citation type="submission" date="2019-09" db="EMBL/GenBank/DDBJ databases">
        <title>Arenimonas chukotkensis sp. nov., a bacterium isolated from Chukotka hot spring, Arctic region, Russia.</title>
        <authorList>
            <person name="Zayulina K.S."/>
            <person name="Prokofeva M.I."/>
            <person name="Elcheninov A.G."/>
            <person name="Novikov A."/>
            <person name="Kochetkova T.V."/>
            <person name="Kublanov I.V."/>
        </authorList>
    </citation>
    <scope>NUCLEOTIDE SEQUENCE [LARGE SCALE GENOMIC DNA]</scope>
    <source>
        <strain evidence="2 3">3729k</strain>
    </source>
</reference>
<dbReference type="EMBL" id="VUOD01000002">
    <property type="protein sequence ID" value="KAA2285762.1"/>
    <property type="molecule type" value="Genomic_DNA"/>
</dbReference>
<dbReference type="AlphaFoldDB" id="A0A5B2ZF88"/>
<dbReference type="RefSeq" id="WP_149859863.1">
    <property type="nucleotide sequence ID" value="NZ_VUOD01000002.1"/>
</dbReference>
<keyword evidence="1" id="KW-0732">Signal</keyword>
<dbReference type="PROSITE" id="PS51257">
    <property type="entry name" value="PROKAR_LIPOPROTEIN"/>
    <property type="match status" value="1"/>
</dbReference>
<proteinExistence type="predicted"/>
<gene>
    <name evidence="2" type="ORF">F0415_03825</name>
</gene>
<accession>A0A5B2ZF88</accession>
<feature type="signal peptide" evidence="1">
    <location>
        <begin position="1"/>
        <end position="27"/>
    </location>
</feature>
<dbReference type="Proteomes" id="UP000322165">
    <property type="component" value="Unassembled WGS sequence"/>
</dbReference>
<protein>
    <submittedName>
        <fullName evidence="2">Uncharacterized protein</fullName>
    </submittedName>
</protein>
<evidence type="ECO:0000313" key="3">
    <source>
        <dbReference type="Proteomes" id="UP000322165"/>
    </source>
</evidence>
<keyword evidence="3" id="KW-1185">Reference proteome</keyword>
<evidence type="ECO:0000256" key="1">
    <source>
        <dbReference type="SAM" id="SignalP"/>
    </source>
</evidence>
<name>A0A5B2ZF88_9GAMM</name>
<comment type="caution">
    <text evidence="2">The sequence shown here is derived from an EMBL/GenBank/DDBJ whole genome shotgun (WGS) entry which is preliminary data.</text>
</comment>
<reference evidence="2 3" key="2">
    <citation type="submission" date="2019-09" db="EMBL/GenBank/DDBJ databases">
        <authorList>
            <person name="Mazur A."/>
        </authorList>
    </citation>
    <scope>NUCLEOTIDE SEQUENCE [LARGE SCALE GENOMIC DNA]</scope>
    <source>
        <strain evidence="2 3">3729k</strain>
    </source>
</reference>
<feature type="chain" id="PRO_5022713745" evidence="1">
    <location>
        <begin position="28"/>
        <end position="75"/>
    </location>
</feature>
<sequence>MKAVILALAAVSILALTACVSTSSTYAQRLGPAPRVQYDTEYMAKVEAANRQVGSRVVWINPPTKPVEEEVASAD</sequence>
<organism evidence="2 3">
    <name type="scientific">Arenimonas fontis</name>
    <dbReference type="NCBI Taxonomy" id="2608255"/>
    <lineage>
        <taxon>Bacteria</taxon>
        <taxon>Pseudomonadati</taxon>
        <taxon>Pseudomonadota</taxon>
        <taxon>Gammaproteobacteria</taxon>
        <taxon>Lysobacterales</taxon>
        <taxon>Lysobacteraceae</taxon>
        <taxon>Arenimonas</taxon>
    </lineage>
</organism>